<dbReference type="PANTHER" id="PTHR35564">
    <property type="match status" value="1"/>
</dbReference>
<comment type="caution">
    <text evidence="1">The sequence shown here is derived from an EMBL/GenBank/DDBJ whole genome shotgun (WGS) entry which is preliminary data.</text>
</comment>
<accession>A0A3S0K6Z9</accession>
<reference evidence="1 2" key="1">
    <citation type="submission" date="2018-12" db="EMBL/GenBank/DDBJ databases">
        <authorList>
            <person name="Yang Y."/>
        </authorList>
    </citation>
    <scope>NUCLEOTIDE SEQUENCE [LARGE SCALE GENOMIC DNA]</scope>
    <source>
        <strain evidence="1 2">L-25-5w-1</strain>
    </source>
</reference>
<dbReference type="PANTHER" id="PTHR35564:SF4">
    <property type="entry name" value="CYTOPLASMIC PROTEIN"/>
    <property type="match status" value="1"/>
</dbReference>
<dbReference type="RefSeq" id="WP_126612698.1">
    <property type="nucleotide sequence ID" value="NZ_JBHUCY010000004.1"/>
</dbReference>
<gene>
    <name evidence="1" type="primary">tssG</name>
    <name evidence="1" type="ORF">EJ903_04875</name>
</gene>
<evidence type="ECO:0000313" key="1">
    <source>
        <dbReference type="EMBL" id="RTR22914.1"/>
    </source>
</evidence>
<dbReference type="EMBL" id="RXMA01000003">
    <property type="protein sequence ID" value="RTR22914.1"/>
    <property type="molecule type" value="Genomic_DNA"/>
</dbReference>
<dbReference type="Pfam" id="PF06996">
    <property type="entry name" value="T6SS_TssG"/>
    <property type="match status" value="1"/>
</dbReference>
<evidence type="ECO:0000313" key="2">
    <source>
        <dbReference type="Proteomes" id="UP000277007"/>
    </source>
</evidence>
<keyword evidence="2" id="KW-1185">Reference proteome</keyword>
<sequence length="372" mass="40094">MAPTGWRSTRSVIEQLAAEAHRFDALQAITVIERLFPLAASVAEGGNAAHEVVRFRSSLTTAFPASDLSAAHPPRPDAAQWEILVNFLGLAGGFGPLPAPFTEAIIQQTRAGDTATRDFLDIFNHRLVSILYRARRLHRPALSRQAPDVGPMAEHLYSLIGLGTPGLRGRMSVPDRALLNHAGALAQQPRSLHGLECLLNDHFGVPIRVIPLQGGWLRLDDSQVTRLGQRNAVLGDGAVLGRRVWDQQAAVAVEIGPLDLDGFRAFLPGGHAARALRDLAGFYAGAGTEFRVRLRLRPAAVPGTRLVGANRLHLQSPRRLAAQTRASGVRLGGEGRLLTHSAAPDAPRLGWTSWLTSRPRQSEGVVTPSSSR</sequence>
<dbReference type="Proteomes" id="UP000277007">
    <property type="component" value="Unassembled WGS sequence"/>
</dbReference>
<dbReference type="InterPro" id="IPR010732">
    <property type="entry name" value="T6SS_TssG-like"/>
</dbReference>
<dbReference type="AlphaFoldDB" id="A0A3S0K6Z9"/>
<organism evidence="1 2">
    <name type="scientific">Azospirillum griseum</name>
    <dbReference type="NCBI Taxonomy" id="2496639"/>
    <lineage>
        <taxon>Bacteria</taxon>
        <taxon>Pseudomonadati</taxon>
        <taxon>Pseudomonadota</taxon>
        <taxon>Alphaproteobacteria</taxon>
        <taxon>Rhodospirillales</taxon>
        <taxon>Azospirillaceae</taxon>
        <taxon>Azospirillum</taxon>
    </lineage>
</organism>
<name>A0A3S0K6Z9_9PROT</name>
<protein>
    <submittedName>
        <fullName evidence="1">Type VI secretion system baseplate subunit TssG</fullName>
    </submittedName>
</protein>
<proteinExistence type="predicted"/>
<dbReference type="NCBIfam" id="TIGR03347">
    <property type="entry name" value="VI_chp_1"/>
    <property type="match status" value="1"/>
</dbReference>